<dbReference type="SMART" id="SM01274">
    <property type="entry name" value="malic"/>
    <property type="match status" value="1"/>
</dbReference>
<dbReference type="InterPro" id="IPR046346">
    <property type="entry name" value="Aminoacid_DH-like_N_sf"/>
</dbReference>
<sequence length="372" mass="42186">MAGQTKFKHLPRALNGPVGCPFEGRPLLLNTHYNKGSAFPEDERDRFKLHGLLPPGIQTLDEQVKRAYEQYSSRPDDLAKNTFMASMKAQNQVLYYKLLQTHLKEMFSVIYTPTEADAIQNYSRVFRKPEGCYLSIDHQDRIEESLENFSDIDEIDYVVNQDLLDNELYLGVRRARVRGKEYDEFVDRFIQATRRKFPKAYIHFEDFGLHNAKRILDRYGDQFACFNDDIQGTGCVTLAAMMTALHVNKVKIGEVRVVCFGAGSAGTGIADQISDAIATMSKKSKEDAVQQIWCVDKAGLLLKSQGDELTPAQVPFARKDGEWSESDERDLLAVVKKVRPHVLIGTSTKPGAFTEEIVREMAKHVDRPVIFP</sequence>
<evidence type="ECO:0000256" key="5">
    <source>
        <dbReference type="PIRSR" id="PIRSR000106-3"/>
    </source>
</evidence>
<feature type="domain" description="Malic enzyme NAD-binding" evidence="7">
    <location>
        <begin position="230"/>
        <end position="372"/>
    </location>
</feature>
<dbReference type="GO" id="GO:0046872">
    <property type="term" value="F:metal ion binding"/>
    <property type="evidence" value="ECO:0007669"/>
    <property type="project" value="UniProtKB-KW"/>
</dbReference>
<dbReference type="OrthoDB" id="5221200at2759"/>
<evidence type="ECO:0000256" key="6">
    <source>
        <dbReference type="RuleBase" id="RU003426"/>
    </source>
</evidence>
<dbReference type="EMBL" id="CALLCH030000010">
    <property type="protein sequence ID" value="CAI4213974.1"/>
    <property type="molecule type" value="Genomic_DNA"/>
</dbReference>
<gene>
    <name evidence="9" type="ORF">PPNO1_LOCUS3710</name>
</gene>
<dbReference type="PANTHER" id="PTHR23406:SF34">
    <property type="entry name" value="NAD-DEPENDENT MALIC ENZYME, MITOCHONDRIAL"/>
    <property type="match status" value="1"/>
</dbReference>
<reference evidence="9" key="1">
    <citation type="submission" date="2022-11" db="EMBL/GenBank/DDBJ databases">
        <authorList>
            <person name="Scott C."/>
            <person name="Bruce N."/>
        </authorList>
    </citation>
    <scope>NUCLEOTIDE SEQUENCE</scope>
</reference>
<dbReference type="PROSITE" id="PS00331">
    <property type="entry name" value="MALIC_ENZYMES"/>
    <property type="match status" value="1"/>
</dbReference>
<evidence type="ECO:0000256" key="4">
    <source>
        <dbReference type="ARBA" id="ARBA00023027"/>
    </source>
</evidence>
<dbReference type="InterPro" id="IPR001891">
    <property type="entry name" value="Malic_OxRdtase"/>
</dbReference>
<organism evidence="9 10">
    <name type="scientific">Parascedosporium putredinis</name>
    <dbReference type="NCBI Taxonomy" id="1442378"/>
    <lineage>
        <taxon>Eukaryota</taxon>
        <taxon>Fungi</taxon>
        <taxon>Dikarya</taxon>
        <taxon>Ascomycota</taxon>
        <taxon>Pezizomycotina</taxon>
        <taxon>Sordariomycetes</taxon>
        <taxon>Hypocreomycetidae</taxon>
        <taxon>Microascales</taxon>
        <taxon>Microascaceae</taxon>
        <taxon>Parascedosporium</taxon>
    </lineage>
</organism>
<keyword evidence="4" id="KW-0520">NAD</keyword>
<name>A0A9P1H1Q7_9PEZI</name>
<comment type="similarity">
    <text evidence="2 6">Belongs to the malic enzymes family.</text>
</comment>
<protein>
    <recommendedName>
        <fullName evidence="6">Malic enzyme</fullName>
    </recommendedName>
</protein>
<comment type="caution">
    <text evidence="9">The sequence shown here is derived from an EMBL/GenBank/DDBJ whole genome shotgun (WGS) entry which is preliminary data.</text>
</comment>
<dbReference type="GO" id="GO:0005739">
    <property type="term" value="C:mitochondrion"/>
    <property type="evidence" value="ECO:0007669"/>
    <property type="project" value="TreeGrafter"/>
</dbReference>
<dbReference type="InterPro" id="IPR036291">
    <property type="entry name" value="NAD(P)-bd_dom_sf"/>
</dbReference>
<feature type="binding site" evidence="5">
    <location>
        <position position="206"/>
    </location>
    <ligand>
        <name>a divalent metal cation</name>
        <dbReference type="ChEBI" id="CHEBI:60240"/>
    </ligand>
</feature>
<dbReference type="SUPFAM" id="SSF51735">
    <property type="entry name" value="NAD(P)-binding Rossmann-fold domains"/>
    <property type="match status" value="1"/>
</dbReference>
<evidence type="ECO:0000313" key="9">
    <source>
        <dbReference type="EMBL" id="CAI4213974.1"/>
    </source>
</evidence>
<dbReference type="Proteomes" id="UP000838763">
    <property type="component" value="Unassembled WGS sequence"/>
</dbReference>
<dbReference type="Gene3D" id="3.40.50.720">
    <property type="entry name" value="NAD(P)-binding Rossmann-like Domain"/>
    <property type="match status" value="1"/>
</dbReference>
<dbReference type="SUPFAM" id="SSF53223">
    <property type="entry name" value="Aminoacid dehydrogenase-like, N-terminal domain"/>
    <property type="match status" value="1"/>
</dbReference>
<dbReference type="InterPro" id="IPR037062">
    <property type="entry name" value="Malic_N_dom_sf"/>
</dbReference>
<evidence type="ECO:0000259" key="7">
    <source>
        <dbReference type="SMART" id="SM00919"/>
    </source>
</evidence>
<dbReference type="PANTHER" id="PTHR23406">
    <property type="entry name" value="MALIC ENZYME-RELATED"/>
    <property type="match status" value="1"/>
</dbReference>
<dbReference type="SMART" id="SM00919">
    <property type="entry name" value="Malic_M"/>
    <property type="match status" value="1"/>
</dbReference>
<dbReference type="AlphaFoldDB" id="A0A9P1H1Q7"/>
<feature type="binding site" evidence="5">
    <location>
        <position position="229"/>
    </location>
    <ligand>
        <name>a divalent metal cation</name>
        <dbReference type="ChEBI" id="CHEBI:60240"/>
    </ligand>
</feature>
<comment type="cofactor">
    <cofactor evidence="5">
        <name>Mg(2+)</name>
        <dbReference type="ChEBI" id="CHEBI:18420"/>
    </cofactor>
    <cofactor evidence="5">
        <name>Mn(2+)</name>
        <dbReference type="ChEBI" id="CHEBI:29035"/>
    </cofactor>
    <text evidence="5">Divalent metal cations. Prefers magnesium or manganese.</text>
</comment>
<proteinExistence type="inferred from homology"/>
<keyword evidence="10" id="KW-1185">Reference proteome</keyword>
<evidence type="ECO:0000256" key="1">
    <source>
        <dbReference type="ARBA" id="ARBA00001936"/>
    </source>
</evidence>
<evidence type="ECO:0000256" key="2">
    <source>
        <dbReference type="ARBA" id="ARBA00008785"/>
    </source>
</evidence>
<dbReference type="GO" id="GO:0005829">
    <property type="term" value="C:cytosol"/>
    <property type="evidence" value="ECO:0007669"/>
    <property type="project" value="TreeGrafter"/>
</dbReference>
<keyword evidence="3 5" id="KW-0479">Metal-binding</keyword>
<dbReference type="GO" id="GO:0051287">
    <property type="term" value="F:NAD binding"/>
    <property type="evidence" value="ECO:0007669"/>
    <property type="project" value="InterPro"/>
</dbReference>
<evidence type="ECO:0000259" key="8">
    <source>
        <dbReference type="SMART" id="SM01274"/>
    </source>
</evidence>
<feature type="domain" description="Malic enzyme N-terminal" evidence="8">
    <location>
        <begin position="88"/>
        <end position="220"/>
    </location>
</feature>
<accession>A0A9P1H1Q7</accession>
<dbReference type="InterPro" id="IPR012302">
    <property type="entry name" value="Malic_NAD-bd"/>
</dbReference>
<dbReference type="PRINTS" id="PR00072">
    <property type="entry name" value="MALOXRDTASE"/>
</dbReference>
<dbReference type="PIRSF" id="PIRSF000106">
    <property type="entry name" value="ME"/>
    <property type="match status" value="1"/>
</dbReference>
<comment type="cofactor">
    <cofactor evidence="1">
        <name>Mn(2+)</name>
        <dbReference type="ChEBI" id="CHEBI:29035"/>
    </cofactor>
</comment>
<dbReference type="InterPro" id="IPR015884">
    <property type="entry name" value="Malic_enzyme_CS"/>
</dbReference>
<dbReference type="Pfam" id="PF03949">
    <property type="entry name" value="Malic_M"/>
    <property type="match status" value="1"/>
</dbReference>
<keyword evidence="6" id="KW-0560">Oxidoreductase</keyword>
<evidence type="ECO:0000313" key="10">
    <source>
        <dbReference type="Proteomes" id="UP000838763"/>
    </source>
</evidence>
<dbReference type="GO" id="GO:0006108">
    <property type="term" value="P:malate metabolic process"/>
    <property type="evidence" value="ECO:0007669"/>
    <property type="project" value="TreeGrafter"/>
</dbReference>
<dbReference type="Gene3D" id="3.40.50.10380">
    <property type="entry name" value="Malic enzyme, N-terminal domain"/>
    <property type="match status" value="2"/>
</dbReference>
<dbReference type="Pfam" id="PF00390">
    <property type="entry name" value="malic"/>
    <property type="match status" value="1"/>
</dbReference>
<dbReference type="InterPro" id="IPR012301">
    <property type="entry name" value="Malic_N_dom"/>
</dbReference>
<evidence type="ECO:0000256" key="3">
    <source>
        <dbReference type="ARBA" id="ARBA00022723"/>
    </source>
</evidence>
<dbReference type="GO" id="GO:0004471">
    <property type="term" value="F:malate dehydrogenase (decarboxylating) (NAD+) activity"/>
    <property type="evidence" value="ECO:0007669"/>
    <property type="project" value="TreeGrafter"/>
</dbReference>
<feature type="binding site" evidence="5">
    <location>
        <position position="205"/>
    </location>
    <ligand>
        <name>a divalent metal cation</name>
        <dbReference type="ChEBI" id="CHEBI:60240"/>
    </ligand>
</feature>